<organism evidence="2">
    <name type="scientific">Xenorhabdus bovienii str. puntauvense</name>
    <dbReference type="NCBI Taxonomy" id="1398201"/>
    <lineage>
        <taxon>Bacteria</taxon>
        <taxon>Pseudomonadati</taxon>
        <taxon>Pseudomonadota</taxon>
        <taxon>Gammaproteobacteria</taxon>
        <taxon>Enterobacterales</taxon>
        <taxon>Morganellaceae</taxon>
        <taxon>Xenorhabdus</taxon>
    </lineage>
</organism>
<keyword evidence="1" id="KW-0812">Transmembrane</keyword>
<keyword evidence="1" id="KW-1133">Transmembrane helix</keyword>
<gene>
    <name evidence="2" type="ORF">XBP1_270115</name>
</gene>
<dbReference type="Proteomes" id="UP000028511">
    <property type="component" value="Unassembled WGS sequence"/>
</dbReference>
<keyword evidence="1" id="KW-0472">Membrane</keyword>
<protein>
    <submittedName>
        <fullName evidence="2">Uncharacterized protein</fullName>
    </submittedName>
</protein>
<proteinExistence type="predicted"/>
<sequence length="54" mass="5979">MHCFADTVPGETVQSPSEKSMATNMAGELIALFHLTEWFALVCTSLALFQDYPQ</sequence>
<dbReference type="EMBL" id="CBSW010000190">
    <property type="protein sequence ID" value="CDG97575.1"/>
    <property type="molecule type" value="Genomic_DNA"/>
</dbReference>
<evidence type="ECO:0000313" key="2">
    <source>
        <dbReference type="EMBL" id="CDG97575.1"/>
    </source>
</evidence>
<dbReference type="HOGENOM" id="CLU_3049427_0_0_6"/>
<feature type="transmembrane region" description="Helical" evidence="1">
    <location>
        <begin position="29"/>
        <end position="49"/>
    </location>
</feature>
<reference evidence="2" key="1">
    <citation type="submission" date="2013-07" db="EMBL/GenBank/DDBJ databases">
        <title>Sub-species coevolution in mutualistic symbiosis.</title>
        <authorList>
            <person name="Murfin K."/>
            <person name="Klassen J."/>
            <person name="Lee M."/>
            <person name="Forst S."/>
            <person name="Stock P."/>
            <person name="Goodrich-Blair H."/>
        </authorList>
    </citation>
    <scope>NUCLEOTIDE SEQUENCE [LARGE SCALE GENOMIC DNA]</scope>
    <source>
        <strain evidence="2">Puntauvense</strain>
    </source>
</reference>
<name>A0A077NI68_XENBV</name>
<evidence type="ECO:0000256" key="1">
    <source>
        <dbReference type="SAM" id="Phobius"/>
    </source>
</evidence>
<accession>A0A077NI68</accession>
<dbReference type="AlphaFoldDB" id="A0A077NI68"/>
<comment type="caution">
    <text evidence="2">The sequence shown here is derived from an EMBL/GenBank/DDBJ whole genome shotgun (WGS) entry which is preliminary data.</text>
</comment>